<evidence type="ECO:0000256" key="2">
    <source>
        <dbReference type="ARBA" id="ARBA00011245"/>
    </source>
</evidence>
<gene>
    <name evidence="14" type="ORF">ACFFGN_02600</name>
</gene>
<proteinExistence type="inferred from homology"/>
<organism evidence="14 15">
    <name type="scientific">Kribbella deserti</name>
    <dbReference type="NCBI Taxonomy" id="1926257"/>
    <lineage>
        <taxon>Bacteria</taxon>
        <taxon>Bacillati</taxon>
        <taxon>Actinomycetota</taxon>
        <taxon>Actinomycetes</taxon>
        <taxon>Propionibacteriales</taxon>
        <taxon>Kribbellaceae</taxon>
        <taxon>Kribbella</taxon>
    </lineage>
</organism>
<dbReference type="PANTHER" id="PTHR42801:SF20">
    <property type="entry name" value="ALKYL HYDROPEROXIDE REDUCTASE E"/>
    <property type="match status" value="1"/>
</dbReference>
<keyword evidence="7" id="KW-1015">Disulfide bond</keyword>
<dbReference type="SUPFAM" id="SSF52833">
    <property type="entry name" value="Thioredoxin-like"/>
    <property type="match status" value="1"/>
</dbReference>
<protein>
    <recommendedName>
        <fullName evidence="3">thioredoxin-dependent peroxiredoxin</fullName>
        <ecNumber evidence="3">1.11.1.24</ecNumber>
    </recommendedName>
    <alternativeName>
        <fullName evidence="11">Bacterioferritin comigratory protein</fullName>
    </alternativeName>
    <alternativeName>
        <fullName evidence="9">Thioredoxin peroxidase</fullName>
    </alternativeName>
</protein>
<dbReference type="Gene3D" id="3.40.30.10">
    <property type="entry name" value="Glutaredoxin"/>
    <property type="match status" value="1"/>
</dbReference>
<evidence type="ECO:0000256" key="3">
    <source>
        <dbReference type="ARBA" id="ARBA00013017"/>
    </source>
</evidence>
<evidence type="ECO:0000256" key="4">
    <source>
        <dbReference type="ARBA" id="ARBA00022559"/>
    </source>
</evidence>
<accession>A0ABV6QE65</accession>
<evidence type="ECO:0000256" key="10">
    <source>
        <dbReference type="ARBA" id="ARBA00038489"/>
    </source>
</evidence>
<dbReference type="InterPro" id="IPR013766">
    <property type="entry name" value="Thioredoxin_domain"/>
</dbReference>
<dbReference type="InterPro" id="IPR000866">
    <property type="entry name" value="AhpC/TSA"/>
</dbReference>
<dbReference type="EC" id="1.11.1.24" evidence="3"/>
<evidence type="ECO:0000313" key="15">
    <source>
        <dbReference type="Proteomes" id="UP001589890"/>
    </source>
</evidence>
<comment type="subunit">
    <text evidence="2">Monomer.</text>
</comment>
<comment type="similarity">
    <text evidence="10">Belongs to the peroxiredoxin family. BCP/PrxQ subfamily.</text>
</comment>
<keyword evidence="8" id="KW-0676">Redox-active center</keyword>
<dbReference type="RefSeq" id="WP_380043612.1">
    <property type="nucleotide sequence ID" value="NZ_JBHLTC010000001.1"/>
</dbReference>
<comment type="function">
    <text evidence="1">Thiol-specific peroxidase that catalyzes the reduction of hydrogen peroxide and organic hydroperoxides to water and alcohols, respectively. Plays a role in cell protection against oxidative stress by detoxifying peroxides and as sensor of hydrogen peroxide-mediated signaling events.</text>
</comment>
<evidence type="ECO:0000256" key="7">
    <source>
        <dbReference type="ARBA" id="ARBA00023157"/>
    </source>
</evidence>
<keyword evidence="5" id="KW-0049">Antioxidant</keyword>
<evidence type="ECO:0000256" key="1">
    <source>
        <dbReference type="ARBA" id="ARBA00003330"/>
    </source>
</evidence>
<evidence type="ECO:0000259" key="13">
    <source>
        <dbReference type="PROSITE" id="PS51352"/>
    </source>
</evidence>
<dbReference type="PIRSF" id="PIRSF000239">
    <property type="entry name" value="AHPC"/>
    <property type="match status" value="1"/>
</dbReference>
<sequence length="153" mass="16530">MGSEAPDFVLRDQHGEEIRLSSYRGRSNVVLVFYPYAFSGPCTGELGAIRDNPELFESGDAVVLGVSCDAMYSLRIFADTERLGFSLLSDFWPHGAVASSYGVFDADRGCSVRGTFVIDQAGLIRWSVVNPIPQPRDLNDYAEALAALGSGLG</sequence>
<keyword evidence="15" id="KW-1185">Reference proteome</keyword>
<dbReference type="InterPro" id="IPR024706">
    <property type="entry name" value="Peroxiredoxin_AhpC-typ"/>
</dbReference>
<dbReference type="InterPro" id="IPR036249">
    <property type="entry name" value="Thioredoxin-like_sf"/>
</dbReference>
<dbReference type="PROSITE" id="PS51352">
    <property type="entry name" value="THIOREDOXIN_2"/>
    <property type="match status" value="1"/>
</dbReference>
<evidence type="ECO:0000256" key="11">
    <source>
        <dbReference type="ARBA" id="ARBA00041373"/>
    </source>
</evidence>
<evidence type="ECO:0000256" key="6">
    <source>
        <dbReference type="ARBA" id="ARBA00023002"/>
    </source>
</evidence>
<dbReference type="InterPro" id="IPR050924">
    <property type="entry name" value="Peroxiredoxin_BCP/PrxQ"/>
</dbReference>
<dbReference type="Pfam" id="PF00578">
    <property type="entry name" value="AhpC-TSA"/>
    <property type="match status" value="1"/>
</dbReference>
<evidence type="ECO:0000256" key="8">
    <source>
        <dbReference type="ARBA" id="ARBA00023284"/>
    </source>
</evidence>
<reference evidence="14 15" key="1">
    <citation type="submission" date="2024-09" db="EMBL/GenBank/DDBJ databases">
        <authorList>
            <person name="Sun Q."/>
            <person name="Mori K."/>
        </authorList>
    </citation>
    <scope>NUCLEOTIDE SEQUENCE [LARGE SCALE GENOMIC DNA]</scope>
    <source>
        <strain evidence="14 15">CGMCC 1.15906</strain>
    </source>
</reference>
<feature type="domain" description="Thioredoxin" evidence="13">
    <location>
        <begin position="1"/>
        <end position="150"/>
    </location>
</feature>
<evidence type="ECO:0000256" key="9">
    <source>
        <dbReference type="ARBA" id="ARBA00032824"/>
    </source>
</evidence>
<comment type="caution">
    <text evidence="14">The sequence shown here is derived from an EMBL/GenBank/DDBJ whole genome shotgun (WGS) entry which is preliminary data.</text>
</comment>
<dbReference type="PANTHER" id="PTHR42801">
    <property type="entry name" value="THIOREDOXIN-DEPENDENT PEROXIDE REDUCTASE"/>
    <property type="match status" value="1"/>
</dbReference>
<keyword evidence="6" id="KW-0560">Oxidoreductase</keyword>
<dbReference type="Proteomes" id="UP001589890">
    <property type="component" value="Unassembled WGS sequence"/>
</dbReference>
<comment type="catalytic activity">
    <reaction evidence="12">
        <text>a hydroperoxide + [thioredoxin]-dithiol = an alcohol + [thioredoxin]-disulfide + H2O</text>
        <dbReference type="Rhea" id="RHEA:62620"/>
        <dbReference type="Rhea" id="RHEA-COMP:10698"/>
        <dbReference type="Rhea" id="RHEA-COMP:10700"/>
        <dbReference type="ChEBI" id="CHEBI:15377"/>
        <dbReference type="ChEBI" id="CHEBI:29950"/>
        <dbReference type="ChEBI" id="CHEBI:30879"/>
        <dbReference type="ChEBI" id="CHEBI:35924"/>
        <dbReference type="ChEBI" id="CHEBI:50058"/>
        <dbReference type="EC" id="1.11.1.24"/>
    </reaction>
</comment>
<evidence type="ECO:0000256" key="5">
    <source>
        <dbReference type="ARBA" id="ARBA00022862"/>
    </source>
</evidence>
<evidence type="ECO:0000256" key="12">
    <source>
        <dbReference type="ARBA" id="ARBA00049091"/>
    </source>
</evidence>
<dbReference type="EMBL" id="JBHLTC010000001">
    <property type="protein sequence ID" value="MFC0622933.1"/>
    <property type="molecule type" value="Genomic_DNA"/>
</dbReference>
<name>A0ABV6QE65_9ACTN</name>
<dbReference type="CDD" id="cd03018">
    <property type="entry name" value="PRX_AhpE_like"/>
    <property type="match status" value="1"/>
</dbReference>
<evidence type="ECO:0000313" key="14">
    <source>
        <dbReference type="EMBL" id="MFC0622933.1"/>
    </source>
</evidence>
<keyword evidence="4" id="KW-0575">Peroxidase</keyword>